<accession>Q5FNW8</accession>
<dbReference type="STRING" id="290633.GOX2192"/>
<evidence type="ECO:0000313" key="1">
    <source>
        <dbReference type="EMBL" id="AAW61928.1"/>
    </source>
</evidence>
<dbReference type="HOGENOM" id="CLU_2355744_0_0_5"/>
<name>Q5FNW8_GLUOX</name>
<protein>
    <submittedName>
        <fullName evidence="1">Uncharacterized protein</fullName>
    </submittedName>
</protein>
<dbReference type="Proteomes" id="UP000006375">
    <property type="component" value="Chromosome"/>
</dbReference>
<proteinExistence type="predicted"/>
<evidence type="ECO:0000313" key="2">
    <source>
        <dbReference type="Proteomes" id="UP000006375"/>
    </source>
</evidence>
<dbReference type="RefSeq" id="WP_011253702.1">
    <property type="nucleotide sequence ID" value="NC_006677.1"/>
</dbReference>
<keyword evidence="2" id="KW-1185">Reference proteome</keyword>
<dbReference type="KEGG" id="gox:GOX2192"/>
<sequence>MTALIATSITVTSENRRLNRVCSKLAFCPESSRKEGDVIKRWSRARKRVEALPVRSSRDLLAKARMIAADVQGFDDPETIEQFVQDVIMVLNQRRR</sequence>
<dbReference type="AlphaFoldDB" id="Q5FNW8"/>
<gene>
    <name evidence="1" type="ordered locus">GOX2192</name>
</gene>
<organism evidence="1 2">
    <name type="scientific">Gluconobacter oxydans (strain 621H)</name>
    <name type="common">Gluconobacter suboxydans</name>
    <dbReference type="NCBI Taxonomy" id="290633"/>
    <lineage>
        <taxon>Bacteria</taxon>
        <taxon>Pseudomonadati</taxon>
        <taxon>Pseudomonadota</taxon>
        <taxon>Alphaproteobacteria</taxon>
        <taxon>Acetobacterales</taxon>
        <taxon>Acetobacteraceae</taxon>
        <taxon>Gluconobacter</taxon>
    </lineage>
</organism>
<reference evidence="1 2" key="1">
    <citation type="journal article" date="2005" name="Nat. Biotechnol.">
        <title>Complete genome sequence of the acetic acid bacterium Gluconobacter oxydans.</title>
        <authorList>
            <person name="Prust C."/>
            <person name="Hoffmeister M."/>
            <person name="Liesegang H."/>
            <person name="Wiezer A."/>
            <person name="Fricke W.F."/>
            <person name="Ehrenreich A."/>
            <person name="Gottschalk G."/>
            <person name="Deppenmeier U."/>
        </authorList>
    </citation>
    <scope>NUCLEOTIDE SEQUENCE [LARGE SCALE GENOMIC DNA]</scope>
    <source>
        <strain evidence="1 2">621H</strain>
    </source>
</reference>
<dbReference type="EMBL" id="CP000009">
    <property type="protein sequence ID" value="AAW61928.1"/>
    <property type="molecule type" value="Genomic_DNA"/>
</dbReference>